<comment type="caution">
    <text evidence="1">The sequence shown here is derived from an EMBL/GenBank/DDBJ whole genome shotgun (WGS) entry which is preliminary data.</text>
</comment>
<dbReference type="EMBL" id="PSNY01000011">
    <property type="protein sequence ID" value="PPE69495.1"/>
    <property type="molecule type" value="Genomic_DNA"/>
</dbReference>
<sequence>MSLTRAQKTAVAKALEFLRAARVDVRDRKVRDRLGILARQNYDETSYIARLVLANKAAKVLNRIAAAVREGRLEANLGDKEKLRQIAGEALTDAKAYIILRNSFATAYNAGRHEQQKRDRTRPYLLYRTMGDAAVRPGHRLLDGVLLPKSHEFWATHYPPNGHNCRCRVDGLTKRQAEALVEAEGSRVRTSPPRERLVRYVDTVTGKRMTTPESIDPGWIGAPSSDPGRFAKHLERALQRLERQAV</sequence>
<reference evidence="1 2" key="1">
    <citation type="submission" date="2018-02" db="EMBL/GenBank/DDBJ databases">
        <title>Reclassifiation of [Polyangium] brachysporum DSM 7029 as Guopingzhaonella breviflexa gen. nov., sp. nov., a member of the family Comamonadaceae.</title>
        <authorList>
            <person name="Tang B."/>
        </authorList>
    </citation>
    <scope>NUCLEOTIDE SEQUENCE [LARGE SCALE GENOMIC DNA]</scope>
    <source>
        <strain evidence="1 2">DSM 15344</strain>
    </source>
</reference>
<gene>
    <name evidence="1" type="ORF">C1702_11165</name>
</gene>
<dbReference type="RefSeq" id="WP_104357790.1">
    <property type="nucleotide sequence ID" value="NZ_CP064338.1"/>
</dbReference>
<protein>
    <submittedName>
        <fullName evidence="1">Uncharacterized protein</fullName>
    </submittedName>
</protein>
<dbReference type="AlphaFoldDB" id="A0A2S5T3C7"/>
<evidence type="ECO:0000313" key="2">
    <source>
        <dbReference type="Proteomes" id="UP000239406"/>
    </source>
</evidence>
<dbReference type="Pfam" id="PF04233">
    <property type="entry name" value="Phage_Mu_F"/>
    <property type="match status" value="1"/>
</dbReference>
<dbReference type="NCBIfam" id="TIGR01641">
    <property type="entry name" value="phageSPP1_gp7"/>
    <property type="match status" value="1"/>
</dbReference>
<keyword evidence="2" id="KW-1185">Reference proteome</keyword>
<organism evidence="1 2">
    <name type="scientific">Caldimonas thermodepolymerans</name>
    <dbReference type="NCBI Taxonomy" id="215580"/>
    <lineage>
        <taxon>Bacteria</taxon>
        <taxon>Pseudomonadati</taxon>
        <taxon>Pseudomonadota</taxon>
        <taxon>Betaproteobacteria</taxon>
        <taxon>Burkholderiales</taxon>
        <taxon>Sphaerotilaceae</taxon>
        <taxon>Caldimonas</taxon>
    </lineage>
</organism>
<evidence type="ECO:0000313" key="1">
    <source>
        <dbReference type="EMBL" id="PPE69495.1"/>
    </source>
</evidence>
<dbReference type="Proteomes" id="UP000239406">
    <property type="component" value="Unassembled WGS sequence"/>
</dbReference>
<name>A0A2S5T3C7_9BURK</name>
<dbReference type="InterPro" id="IPR006528">
    <property type="entry name" value="Phage_head_morphogenesis_dom"/>
</dbReference>
<proteinExistence type="predicted"/>
<accession>A0A2S5T3C7</accession>